<evidence type="ECO:0000313" key="5">
    <source>
        <dbReference type="Proteomes" id="UP000239001"/>
    </source>
</evidence>
<feature type="domain" description="Cytoskeleton protein RodZ-like C-terminal" evidence="3">
    <location>
        <begin position="219"/>
        <end position="287"/>
    </location>
</feature>
<sequence length="293" mass="31387">MEPTMLKLSSAQAEQFKSIGAYLRSKRLENTLSLEDIAAITMIRLPLLQALETANLELLPELVYVKGFIRRYGEILKIDGQALANRISDVPEPEVIETPPAPKTVQEPKTVAVTPKVVASQEHSKPVQSLPTSFLSSKTLPYVLLGLGAIFLAGLGYYFLRPQPSTQTTTPKTAPSVVNPSPAVVVPPPPASPSPVPVQPVAQPSPSPVPSATPLSVTVKLEERSWLEIFVDGQLGYRGTLEAGEQKTWTANKAFNIKAGNAGAVKISVNEKPAQPLGKLGEVKEMTLTANAN</sequence>
<feature type="region of interest" description="Disordered" evidence="1">
    <location>
        <begin position="188"/>
        <end position="212"/>
    </location>
</feature>
<dbReference type="Gene3D" id="1.10.260.40">
    <property type="entry name" value="lambda repressor-like DNA-binding domains"/>
    <property type="match status" value="1"/>
</dbReference>
<organism evidence="4 5">
    <name type="scientific">Aphanothece hegewaldii CCALA 016</name>
    <dbReference type="NCBI Taxonomy" id="2107694"/>
    <lineage>
        <taxon>Bacteria</taxon>
        <taxon>Bacillati</taxon>
        <taxon>Cyanobacteriota</taxon>
        <taxon>Cyanophyceae</taxon>
        <taxon>Oscillatoriophycideae</taxon>
        <taxon>Chroococcales</taxon>
        <taxon>Aphanothecaceae</taxon>
        <taxon>Aphanothece</taxon>
    </lineage>
</organism>
<keyword evidence="2" id="KW-1133">Transmembrane helix</keyword>
<dbReference type="EMBL" id="PXOH01000021">
    <property type="protein sequence ID" value="PSF35287.1"/>
    <property type="molecule type" value="Genomic_DNA"/>
</dbReference>
<feature type="compositionally biased region" description="Pro residues" evidence="1">
    <location>
        <begin position="188"/>
        <end position="211"/>
    </location>
</feature>
<dbReference type="GO" id="GO:0003677">
    <property type="term" value="F:DNA binding"/>
    <property type="evidence" value="ECO:0007669"/>
    <property type="project" value="InterPro"/>
</dbReference>
<dbReference type="PANTHER" id="PTHR34475">
    <property type="match status" value="1"/>
</dbReference>
<evidence type="ECO:0000256" key="1">
    <source>
        <dbReference type="SAM" id="MobiDB-lite"/>
    </source>
</evidence>
<proteinExistence type="predicted"/>
<dbReference type="InterPro" id="IPR010982">
    <property type="entry name" value="Lambda_DNA-bd_dom_sf"/>
</dbReference>
<reference evidence="4 5" key="1">
    <citation type="submission" date="2018-03" db="EMBL/GenBank/DDBJ databases">
        <title>The ancient ancestry and fast evolution of plastids.</title>
        <authorList>
            <person name="Moore K.R."/>
            <person name="Magnabosco C."/>
            <person name="Momper L."/>
            <person name="Gold D.A."/>
            <person name="Bosak T."/>
            <person name="Fournier G.P."/>
        </authorList>
    </citation>
    <scope>NUCLEOTIDE SEQUENCE [LARGE SCALE GENOMIC DNA]</scope>
    <source>
        <strain evidence="4 5">CCALA 016</strain>
    </source>
</reference>
<dbReference type="Proteomes" id="UP000239001">
    <property type="component" value="Unassembled WGS sequence"/>
</dbReference>
<dbReference type="InterPro" id="IPR025194">
    <property type="entry name" value="RodZ-like_C"/>
</dbReference>
<accession>A0A2T1LUQ9</accession>
<keyword evidence="5" id="KW-1185">Reference proteome</keyword>
<evidence type="ECO:0000313" key="4">
    <source>
        <dbReference type="EMBL" id="PSF35287.1"/>
    </source>
</evidence>
<name>A0A2T1LUQ9_9CHRO</name>
<dbReference type="InterPro" id="IPR050400">
    <property type="entry name" value="Bact_Cytoskel_RodZ"/>
</dbReference>
<comment type="caution">
    <text evidence="4">The sequence shown here is derived from an EMBL/GenBank/DDBJ whole genome shotgun (WGS) entry which is preliminary data.</text>
</comment>
<evidence type="ECO:0000256" key="2">
    <source>
        <dbReference type="SAM" id="Phobius"/>
    </source>
</evidence>
<keyword evidence="2" id="KW-0812">Transmembrane</keyword>
<dbReference type="Pfam" id="PF13464">
    <property type="entry name" value="RodZ_C"/>
    <property type="match status" value="1"/>
</dbReference>
<dbReference type="AlphaFoldDB" id="A0A2T1LUQ9"/>
<keyword evidence="2" id="KW-0472">Membrane</keyword>
<dbReference type="PANTHER" id="PTHR34475:SF1">
    <property type="entry name" value="CYTOSKELETON PROTEIN RODZ"/>
    <property type="match status" value="1"/>
</dbReference>
<dbReference type="Pfam" id="PF13413">
    <property type="entry name" value="HTH_25"/>
    <property type="match status" value="1"/>
</dbReference>
<evidence type="ECO:0000259" key="3">
    <source>
        <dbReference type="Pfam" id="PF13464"/>
    </source>
</evidence>
<dbReference type="OrthoDB" id="422634at2"/>
<protein>
    <submittedName>
        <fullName evidence="4">DUF4115 domain-containing protein</fullName>
    </submittedName>
</protein>
<gene>
    <name evidence="4" type="ORF">C7H19_17160</name>
</gene>
<feature type="transmembrane region" description="Helical" evidence="2">
    <location>
        <begin position="140"/>
        <end position="160"/>
    </location>
</feature>
<reference evidence="4 5" key="2">
    <citation type="submission" date="2018-03" db="EMBL/GenBank/DDBJ databases">
        <authorList>
            <person name="Keele B.F."/>
        </authorList>
    </citation>
    <scope>NUCLEOTIDE SEQUENCE [LARGE SCALE GENOMIC DNA]</scope>
    <source>
        <strain evidence="4 5">CCALA 016</strain>
    </source>
</reference>